<accession>A0A1H5LUD7</accession>
<evidence type="ECO:0000313" key="3">
    <source>
        <dbReference type="Proteomes" id="UP000199448"/>
    </source>
</evidence>
<dbReference type="STRING" id="390640.SAMN04488034_102406"/>
<sequence length="148" mass="17107">MFAEVLQKAFFQTGNSTGMDQTEKFLRKVNMAFQEGDSEFLLNSVTDDFCWNIVGQKLVGGKSEFSEAIEQMHATPTMKIQVKNVIINNKDAIVEGIVIARNRKDQKKYFSFCDVFTLTNTSEPKIRKMRSYVIDVSKHKQYRENPDY</sequence>
<dbReference type="InterPro" id="IPR032710">
    <property type="entry name" value="NTF2-like_dom_sf"/>
</dbReference>
<dbReference type="Pfam" id="PF12680">
    <property type="entry name" value="SnoaL_2"/>
    <property type="match status" value="1"/>
</dbReference>
<keyword evidence="3" id="KW-1185">Reference proteome</keyword>
<dbReference type="EMBL" id="FNUG01000002">
    <property type="protein sequence ID" value="SEE80097.1"/>
    <property type="molecule type" value="Genomic_DNA"/>
</dbReference>
<reference evidence="2 3" key="1">
    <citation type="submission" date="2016-10" db="EMBL/GenBank/DDBJ databases">
        <authorList>
            <person name="de Groot N.N."/>
        </authorList>
    </citation>
    <scope>NUCLEOTIDE SEQUENCE [LARGE SCALE GENOMIC DNA]</scope>
    <source>
        <strain evidence="2 3">DSM 23553</strain>
    </source>
</reference>
<organism evidence="2 3">
    <name type="scientific">Salinimicrobium catena</name>
    <dbReference type="NCBI Taxonomy" id="390640"/>
    <lineage>
        <taxon>Bacteria</taxon>
        <taxon>Pseudomonadati</taxon>
        <taxon>Bacteroidota</taxon>
        <taxon>Flavobacteriia</taxon>
        <taxon>Flavobacteriales</taxon>
        <taxon>Flavobacteriaceae</taxon>
        <taxon>Salinimicrobium</taxon>
    </lineage>
</organism>
<gene>
    <name evidence="2" type="ORF">SAMN04488034_102406</name>
</gene>
<dbReference type="SUPFAM" id="SSF54427">
    <property type="entry name" value="NTF2-like"/>
    <property type="match status" value="1"/>
</dbReference>
<dbReference type="AlphaFoldDB" id="A0A1H5LUD7"/>
<evidence type="ECO:0000313" key="2">
    <source>
        <dbReference type="EMBL" id="SEE80097.1"/>
    </source>
</evidence>
<dbReference type="Proteomes" id="UP000199448">
    <property type="component" value="Unassembled WGS sequence"/>
</dbReference>
<feature type="domain" description="SnoaL-like" evidence="1">
    <location>
        <begin position="30"/>
        <end position="119"/>
    </location>
</feature>
<evidence type="ECO:0000259" key="1">
    <source>
        <dbReference type="Pfam" id="PF12680"/>
    </source>
</evidence>
<name>A0A1H5LUD7_9FLAO</name>
<dbReference type="InterPro" id="IPR037401">
    <property type="entry name" value="SnoaL-like"/>
</dbReference>
<proteinExistence type="predicted"/>
<dbReference type="Gene3D" id="3.10.450.50">
    <property type="match status" value="1"/>
</dbReference>
<dbReference type="OrthoDB" id="6692273at2"/>
<protein>
    <submittedName>
        <fullName evidence="2">SnoaL-like domain-containing protein</fullName>
    </submittedName>
</protein>